<proteinExistence type="inferred from homology"/>
<comment type="subcellular location">
    <subcellularLocation>
        <location evidence="5">Cell membrane</location>
        <topology evidence="5">Multi-pass membrane protein</topology>
    </subcellularLocation>
    <subcellularLocation>
        <location evidence="1">Membrane</location>
        <topology evidence="1">Multi-pass membrane protein</topology>
    </subcellularLocation>
</comment>
<feature type="transmembrane region" description="Helical" evidence="5">
    <location>
        <begin position="21"/>
        <end position="40"/>
    </location>
</feature>
<reference evidence="8" key="1">
    <citation type="submission" date="2015-07" db="EMBL/GenBank/DDBJ databases">
        <title>Complete genome sequence and phylogenetic analysis of Limnochorda pilosa.</title>
        <authorList>
            <person name="Watanabe M."/>
            <person name="Kojima H."/>
            <person name="Fukui M."/>
        </authorList>
    </citation>
    <scope>NUCLEOTIDE SEQUENCE [LARGE SCALE GENOMIC DNA]</scope>
    <source>
        <strain evidence="8">HC45</strain>
    </source>
</reference>
<dbReference type="InterPro" id="IPR051784">
    <property type="entry name" value="Nod_factor_ABC_transporter"/>
</dbReference>
<dbReference type="EMBL" id="AP014924">
    <property type="protein sequence ID" value="BAS26598.1"/>
    <property type="molecule type" value="Genomic_DNA"/>
</dbReference>
<dbReference type="InterPro" id="IPR047817">
    <property type="entry name" value="ABC2_TM_bact-type"/>
</dbReference>
<dbReference type="PIRSF" id="PIRSF006648">
    <property type="entry name" value="DrrB"/>
    <property type="match status" value="1"/>
</dbReference>
<dbReference type="Proteomes" id="UP000065807">
    <property type="component" value="Chromosome"/>
</dbReference>
<gene>
    <name evidence="7" type="ORF">LIP_0741</name>
</gene>
<dbReference type="Pfam" id="PF01061">
    <property type="entry name" value="ABC2_membrane"/>
    <property type="match status" value="1"/>
</dbReference>
<evidence type="ECO:0000259" key="6">
    <source>
        <dbReference type="PROSITE" id="PS51012"/>
    </source>
</evidence>
<evidence type="ECO:0000313" key="7">
    <source>
        <dbReference type="EMBL" id="BAS26598.1"/>
    </source>
</evidence>
<keyword evidence="5" id="KW-0813">Transport</keyword>
<dbReference type="InterPro" id="IPR000412">
    <property type="entry name" value="ABC_2_transport"/>
</dbReference>
<feature type="domain" description="ABC transmembrane type-2" evidence="6">
    <location>
        <begin position="23"/>
        <end position="252"/>
    </location>
</feature>
<evidence type="ECO:0000256" key="4">
    <source>
        <dbReference type="ARBA" id="ARBA00023136"/>
    </source>
</evidence>
<dbReference type="InterPro" id="IPR013525">
    <property type="entry name" value="ABC2_TM"/>
</dbReference>
<name>A0A0K2SHL5_LIMPI</name>
<dbReference type="AlphaFoldDB" id="A0A0K2SHL5"/>
<evidence type="ECO:0000256" key="2">
    <source>
        <dbReference type="ARBA" id="ARBA00022692"/>
    </source>
</evidence>
<evidence type="ECO:0000313" key="8">
    <source>
        <dbReference type="Proteomes" id="UP000065807"/>
    </source>
</evidence>
<evidence type="ECO:0000256" key="1">
    <source>
        <dbReference type="ARBA" id="ARBA00004141"/>
    </source>
</evidence>
<accession>A0A0K2SHL5</accession>
<sequence length="256" mass="27612">MTFVADTYHLLVRRLRTRLRTPVWIAVGLVQPVIWLGVFGQLFRRVVEIPGFEGTSYVQFLTPGVVVMTAFFGGLWSGMGLIQDLNDGVLDRLLATPVRRGALIAAPVLEVTLTATIQSGIILLTGLALGARFTGGLAGPGMILLASALLGAGAAGFSNGLALVTRREDALIPVVNFVGMPLTFLSSAFMAEAFMPGWIRAIARVNPLNWAITSARSAMLDPQWPQIWLHVGYLLLFVLVGGFLATQAFRAYQRST</sequence>
<dbReference type="OrthoDB" id="670210at2"/>
<protein>
    <recommendedName>
        <fullName evidence="5">Transport permease protein</fullName>
    </recommendedName>
</protein>
<organism evidence="7 8">
    <name type="scientific">Limnochorda pilosa</name>
    <dbReference type="NCBI Taxonomy" id="1555112"/>
    <lineage>
        <taxon>Bacteria</taxon>
        <taxon>Bacillati</taxon>
        <taxon>Bacillota</taxon>
        <taxon>Limnochordia</taxon>
        <taxon>Limnochordales</taxon>
        <taxon>Limnochordaceae</taxon>
        <taxon>Limnochorda</taxon>
    </lineage>
</organism>
<dbReference type="GO" id="GO:0043190">
    <property type="term" value="C:ATP-binding cassette (ABC) transporter complex"/>
    <property type="evidence" value="ECO:0007669"/>
    <property type="project" value="InterPro"/>
</dbReference>
<comment type="similarity">
    <text evidence="5">Belongs to the ABC-2 integral membrane protein family.</text>
</comment>
<dbReference type="KEGG" id="lpil:LIP_0741"/>
<reference evidence="8" key="2">
    <citation type="journal article" date="2016" name="Int. J. Syst. Evol. Microbiol.">
        <title>Complete genome sequence and cell structure of Limnochorda pilosa, a Gram-negative spore-former within the phylum Firmicutes.</title>
        <authorList>
            <person name="Watanabe M."/>
            <person name="Kojima H."/>
            <person name="Fukui M."/>
        </authorList>
    </citation>
    <scope>NUCLEOTIDE SEQUENCE [LARGE SCALE GENOMIC DNA]</scope>
    <source>
        <strain evidence="8">HC45</strain>
    </source>
</reference>
<feature type="transmembrane region" description="Helical" evidence="5">
    <location>
        <begin position="171"/>
        <end position="191"/>
    </location>
</feature>
<dbReference type="RefSeq" id="WP_068134409.1">
    <property type="nucleotide sequence ID" value="NZ_AP014924.1"/>
</dbReference>
<keyword evidence="4 5" id="KW-0472">Membrane</keyword>
<keyword evidence="8" id="KW-1185">Reference proteome</keyword>
<keyword evidence="2 5" id="KW-0812">Transmembrane</keyword>
<feature type="transmembrane region" description="Helical" evidence="5">
    <location>
        <begin position="227"/>
        <end position="246"/>
    </location>
</feature>
<dbReference type="GO" id="GO:0140359">
    <property type="term" value="F:ABC-type transporter activity"/>
    <property type="evidence" value="ECO:0007669"/>
    <property type="project" value="InterPro"/>
</dbReference>
<feature type="transmembrane region" description="Helical" evidence="5">
    <location>
        <begin position="60"/>
        <end position="82"/>
    </location>
</feature>
<dbReference type="PANTHER" id="PTHR43229:SF2">
    <property type="entry name" value="NODULATION PROTEIN J"/>
    <property type="match status" value="1"/>
</dbReference>
<evidence type="ECO:0000256" key="3">
    <source>
        <dbReference type="ARBA" id="ARBA00022989"/>
    </source>
</evidence>
<keyword evidence="3 5" id="KW-1133">Transmembrane helix</keyword>
<dbReference type="PROSITE" id="PS51012">
    <property type="entry name" value="ABC_TM2"/>
    <property type="match status" value="1"/>
</dbReference>
<evidence type="ECO:0000256" key="5">
    <source>
        <dbReference type="RuleBase" id="RU361157"/>
    </source>
</evidence>
<feature type="transmembrane region" description="Helical" evidence="5">
    <location>
        <begin position="103"/>
        <end position="129"/>
    </location>
</feature>
<dbReference type="PANTHER" id="PTHR43229">
    <property type="entry name" value="NODULATION PROTEIN J"/>
    <property type="match status" value="1"/>
</dbReference>
<feature type="transmembrane region" description="Helical" evidence="5">
    <location>
        <begin position="141"/>
        <end position="164"/>
    </location>
</feature>
<dbReference type="STRING" id="1555112.LIP_0741"/>
<keyword evidence="5" id="KW-1003">Cell membrane</keyword>